<evidence type="ECO:0000313" key="2">
    <source>
        <dbReference type="EMBL" id="EAY24210.1"/>
    </source>
</evidence>
<dbReference type="PANTHER" id="PTHR42993:SF1">
    <property type="entry name" value="MAOC-LIKE DEHYDRATASE DOMAIN-CONTAINING PROTEIN"/>
    <property type="match status" value="1"/>
</dbReference>
<dbReference type="SUPFAM" id="SSF54637">
    <property type="entry name" value="Thioesterase/thiol ester dehydrase-isomerase"/>
    <property type="match status" value="1"/>
</dbReference>
<accession>A1ZZG4</accession>
<proteinExistence type="predicted"/>
<gene>
    <name evidence="2" type="ORF">M23134_00984</name>
</gene>
<dbReference type="Pfam" id="PF01575">
    <property type="entry name" value="MaoC_dehydratas"/>
    <property type="match status" value="1"/>
</dbReference>
<feature type="domain" description="MaoC-like" evidence="1">
    <location>
        <begin position="13"/>
        <end position="119"/>
    </location>
</feature>
<dbReference type="InterPro" id="IPR039375">
    <property type="entry name" value="NodN-like"/>
</dbReference>
<dbReference type="OrthoDB" id="9801735at2"/>
<dbReference type="eggNOG" id="COG2030">
    <property type="taxonomic scope" value="Bacteria"/>
</dbReference>
<dbReference type="CDD" id="cd03450">
    <property type="entry name" value="NodN"/>
    <property type="match status" value="1"/>
</dbReference>
<dbReference type="EMBL" id="AAWS01000077">
    <property type="protein sequence ID" value="EAY24210.1"/>
    <property type="molecule type" value="Genomic_DNA"/>
</dbReference>
<dbReference type="InterPro" id="IPR002539">
    <property type="entry name" value="MaoC-like_dom"/>
</dbReference>
<comment type="caution">
    <text evidence="2">The sequence shown here is derived from an EMBL/GenBank/DDBJ whole genome shotgun (WGS) entry which is preliminary data.</text>
</comment>
<dbReference type="InterPro" id="IPR029069">
    <property type="entry name" value="HotDog_dom_sf"/>
</dbReference>
<organism evidence="2 3">
    <name type="scientific">Microscilla marina ATCC 23134</name>
    <dbReference type="NCBI Taxonomy" id="313606"/>
    <lineage>
        <taxon>Bacteria</taxon>
        <taxon>Pseudomonadati</taxon>
        <taxon>Bacteroidota</taxon>
        <taxon>Cytophagia</taxon>
        <taxon>Cytophagales</taxon>
        <taxon>Microscillaceae</taxon>
        <taxon>Microscilla</taxon>
    </lineage>
</organism>
<dbReference type="Proteomes" id="UP000004095">
    <property type="component" value="Unassembled WGS sequence"/>
</dbReference>
<dbReference type="PANTHER" id="PTHR42993">
    <property type="entry name" value="MAOC-LIKE DEHYDRATASE DOMAIN-CONTAINING PROTEIN"/>
    <property type="match status" value="1"/>
</dbReference>
<sequence length="151" mass="17000">MLVINGLEELKTYLDKEVGTSEWIEVTQDMVNKFAEATGDHQWIHVDTERAKKESPFRTTIAHGFLTLSLLPKLLNEVLDVQGVKFGLNYGTDKVRFMSPVITGSKVRSKFVFSAYKEVEGGLQATFTATFEREGQAKPVCVAESLMRFYA</sequence>
<name>A1ZZG4_MICM2</name>
<keyword evidence="3" id="KW-1185">Reference proteome</keyword>
<dbReference type="RefSeq" id="WP_002705244.1">
    <property type="nucleotide sequence ID" value="NZ_AAWS01000077.1"/>
</dbReference>
<dbReference type="AlphaFoldDB" id="A1ZZG4"/>
<dbReference type="Gene3D" id="3.10.129.10">
    <property type="entry name" value="Hotdog Thioesterase"/>
    <property type="match status" value="1"/>
</dbReference>
<protein>
    <submittedName>
        <fullName evidence="2">MaoC family protein</fullName>
    </submittedName>
</protein>
<reference evidence="2 3" key="1">
    <citation type="submission" date="2007-01" db="EMBL/GenBank/DDBJ databases">
        <authorList>
            <person name="Haygood M."/>
            <person name="Podell S."/>
            <person name="Anderson C."/>
            <person name="Hopkinson B."/>
            <person name="Roe K."/>
            <person name="Barbeau K."/>
            <person name="Gaasterland T."/>
            <person name="Ferriera S."/>
            <person name="Johnson J."/>
            <person name="Kravitz S."/>
            <person name="Beeson K."/>
            <person name="Sutton G."/>
            <person name="Rogers Y.-H."/>
            <person name="Friedman R."/>
            <person name="Frazier M."/>
            <person name="Venter J.C."/>
        </authorList>
    </citation>
    <scope>NUCLEOTIDE SEQUENCE [LARGE SCALE GENOMIC DNA]</scope>
    <source>
        <strain evidence="2 3">ATCC 23134</strain>
    </source>
</reference>
<evidence type="ECO:0000313" key="3">
    <source>
        <dbReference type="Proteomes" id="UP000004095"/>
    </source>
</evidence>
<evidence type="ECO:0000259" key="1">
    <source>
        <dbReference type="Pfam" id="PF01575"/>
    </source>
</evidence>